<dbReference type="PANTHER" id="PTHR41155">
    <property type="entry name" value="FI19525P1"/>
    <property type="match status" value="1"/>
</dbReference>
<feature type="compositionally biased region" description="Basic and acidic residues" evidence="1">
    <location>
        <begin position="52"/>
        <end position="64"/>
    </location>
</feature>
<feature type="compositionally biased region" description="Basic residues" evidence="1">
    <location>
        <begin position="1"/>
        <end position="10"/>
    </location>
</feature>
<reference evidence="3" key="1">
    <citation type="journal article" date="2014" name="PLoS ONE">
        <title>Transcriptome-Based Identification of ABC Transporters in the Western Tarnished Plant Bug Lygus hesperus.</title>
        <authorList>
            <person name="Hull J.J."/>
            <person name="Chaney K."/>
            <person name="Geib S.M."/>
            <person name="Fabrick J.A."/>
            <person name="Brent C.S."/>
            <person name="Walsh D."/>
            <person name="Lavine L.C."/>
        </authorList>
    </citation>
    <scope>NUCLEOTIDE SEQUENCE</scope>
</reference>
<reference evidence="3" key="2">
    <citation type="submission" date="2014-07" db="EMBL/GenBank/DDBJ databases">
        <authorList>
            <person name="Hull J."/>
        </authorList>
    </citation>
    <scope>NUCLEOTIDE SEQUENCE</scope>
</reference>
<feature type="compositionally biased region" description="Basic residues" evidence="1">
    <location>
        <begin position="42"/>
        <end position="51"/>
    </location>
</feature>
<feature type="compositionally biased region" description="Low complexity" evidence="1">
    <location>
        <begin position="91"/>
        <end position="105"/>
    </location>
</feature>
<evidence type="ECO:0000313" key="5">
    <source>
        <dbReference type="EMBL" id="JAQ05041.1"/>
    </source>
</evidence>
<evidence type="ECO:0000313" key="4">
    <source>
        <dbReference type="EMBL" id="JAG59036.1"/>
    </source>
</evidence>
<evidence type="ECO:0000256" key="2">
    <source>
        <dbReference type="SAM" id="Phobius"/>
    </source>
</evidence>
<feature type="transmembrane region" description="Helical" evidence="2">
    <location>
        <begin position="165"/>
        <end position="190"/>
    </location>
</feature>
<keyword evidence="2" id="KW-0812">Transmembrane</keyword>
<keyword evidence="2" id="KW-0472">Membrane</keyword>
<feature type="region of interest" description="Disordered" evidence="1">
    <location>
        <begin position="1"/>
        <end position="65"/>
    </location>
</feature>
<organism evidence="3">
    <name type="scientific">Lygus hesperus</name>
    <name type="common">Western plant bug</name>
    <dbReference type="NCBI Taxonomy" id="30085"/>
    <lineage>
        <taxon>Eukaryota</taxon>
        <taxon>Metazoa</taxon>
        <taxon>Ecdysozoa</taxon>
        <taxon>Arthropoda</taxon>
        <taxon>Hexapoda</taxon>
        <taxon>Insecta</taxon>
        <taxon>Pterygota</taxon>
        <taxon>Neoptera</taxon>
        <taxon>Paraneoptera</taxon>
        <taxon>Hemiptera</taxon>
        <taxon>Heteroptera</taxon>
        <taxon>Panheteroptera</taxon>
        <taxon>Cimicomorpha</taxon>
        <taxon>Miridae</taxon>
        <taxon>Mirini</taxon>
        <taxon>Lygus</taxon>
    </lineage>
</organism>
<dbReference type="EMBL" id="GDHC01013588">
    <property type="protein sequence ID" value="JAQ05041.1"/>
    <property type="molecule type" value="Transcribed_RNA"/>
</dbReference>
<dbReference type="EMBL" id="GBHO01010926">
    <property type="protein sequence ID" value="JAG32678.1"/>
    <property type="molecule type" value="Transcribed_RNA"/>
</dbReference>
<name>A0A0A9YNK3_LYGHE</name>
<evidence type="ECO:0000313" key="3">
    <source>
        <dbReference type="EMBL" id="JAG32678.1"/>
    </source>
</evidence>
<dbReference type="EMBL" id="GBRD01006785">
    <property type="protein sequence ID" value="JAG59036.1"/>
    <property type="molecule type" value="Transcribed_RNA"/>
</dbReference>
<reference evidence="4" key="3">
    <citation type="submission" date="2014-09" db="EMBL/GenBank/DDBJ databases">
        <authorList>
            <person name="Magalhaes I.L.F."/>
            <person name="Oliveira U."/>
            <person name="Santos F.R."/>
            <person name="Vidigal T.H.D.A."/>
            <person name="Brescovit A.D."/>
            <person name="Santos A.J."/>
        </authorList>
    </citation>
    <scope>NUCLEOTIDE SEQUENCE</scope>
</reference>
<proteinExistence type="predicted"/>
<feature type="region of interest" description="Disordered" evidence="1">
    <location>
        <begin position="81"/>
        <end position="107"/>
    </location>
</feature>
<feature type="transmembrane region" description="Helical" evidence="2">
    <location>
        <begin position="137"/>
        <end position="159"/>
    </location>
</feature>
<sequence>MVKKISKRHYIASPGTGSLGYVKPYRGYSTDGEESQRSEYRTRKHHHRRSRSAQDNRSHNRLTDGEANSDIYITSGAYRAPSEYSRGSRAPSHYSYRSRPASAASGTTVKTKIDRKRGLVIETMSAPNPFCPNTKGLCCLMLLLNLAIILITLGFVIVIQFFEPFFVWILGIVFLVFGFITLIGSLIYCVTVCRDVKSPEEVARTPHYWTHHWQKTIGHGPEIHYAPEYLTDTDHYSVSEKQSRKSNGRY</sequence>
<gene>
    <name evidence="3" type="primary">entS</name>
    <name evidence="3" type="ORF">CM83_35152</name>
    <name evidence="5" type="ORF">g.53738</name>
</gene>
<evidence type="ECO:0000256" key="1">
    <source>
        <dbReference type="SAM" id="MobiDB-lite"/>
    </source>
</evidence>
<reference evidence="5" key="4">
    <citation type="journal article" date="2016" name="Gigascience">
        <title>De novo construction of an expanded transcriptome assembly for the western tarnished plant bug, Lygus hesperus.</title>
        <authorList>
            <person name="Tassone E.E."/>
            <person name="Geib S.M."/>
            <person name="Hall B."/>
            <person name="Fabrick J.A."/>
            <person name="Brent C.S."/>
            <person name="Hull J.J."/>
        </authorList>
    </citation>
    <scope>NUCLEOTIDE SEQUENCE</scope>
</reference>
<keyword evidence="2" id="KW-1133">Transmembrane helix</keyword>
<protein>
    <submittedName>
        <fullName evidence="3">Enterobactin exporter EntS</fullName>
    </submittedName>
</protein>
<dbReference type="PANTHER" id="PTHR41155:SF1">
    <property type="entry name" value="FI19525P1"/>
    <property type="match status" value="1"/>
</dbReference>
<accession>A0A0A9YNK3</accession>
<dbReference type="AlphaFoldDB" id="A0A0A9YNK3"/>